<feature type="region of interest" description="Disordered" evidence="1">
    <location>
        <begin position="127"/>
        <end position="154"/>
    </location>
</feature>
<comment type="caution">
    <text evidence="2">The sequence shown here is derived from an EMBL/GenBank/DDBJ whole genome shotgun (WGS) entry which is preliminary data.</text>
</comment>
<keyword evidence="3" id="KW-1185">Reference proteome</keyword>
<evidence type="ECO:0000313" key="3">
    <source>
        <dbReference type="Proteomes" id="UP000838756"/>
    </source>
</evidence>
<evidence type="ECO:0000313" key="2">
    <source>
        <dbReference type="EMBL" id="CAH2226703.1"/>
    </source>
</evidence>
<sequence length="189" mass="20330">MNLQNFPEGNEIQEEYEAEVEPLDQLGVEQLIETRPVGLMGAGPPVLLEAGPQVGAGPLTLHNAGPQALHDAGPLTDFLPRTQGIVDAGRQAQLEAVAQLEAGAQLDAGAQDETLAELQAQLERIDRQPQPEAIPQNQAEDGLQDEAAAVMEPTAEEIEMSEIQRLQVAAIIEELSDPFRFSEADEEPI</sequence>
<gene>
    <name evidence="2" type="primary">jg24398</name>
    <name evidence="2" type="ORF">PAEG_LOCUS7398</name>
</gene>
<evidence type="ECO:0000256" key="1">
    <source>
        <dbReference type="SAM" id="MobiDB-lite"/>
    </source>
</evidence>
<reference evidence="2" key="1">
    <citation type="submission" date="2022-03" db="EMBL/GenBank/DDBJ databases">
        <authorList>
            <person name="Lindestad O."/>
        </authorList>
    </citation>
    <scope>NUCLEOTIDE SEQUENCE</scope>
</reference>
<organism evidence="2 3">
    <name type="scientific">Pararge aegeria aegeria</name>
    <dbReference type="NCBI Taxonomy" id="348720"/>
    <lineage>
        <taxon>Eukaryota</taxon>
        <taxon>Metazoa</taxon>
        <taxon>Ecdysozoa</taxon>
        <taxon>Arthropoda</taxon>
        <taxon>Hexapoda</taxon>
        <taxon>Insecta</taxon>
        <taxon>Pterygota</taxon>
        <taxon>Neoptera</taxon>
        <taxon>Endopterygota</taxon>
        <taxon>Lepidoptera</taxon>
        <taxon>Glossata</taxon>
        <taxon>Ditrysia</taxon>
        <taxon>Papilionoidea</taxon>
        <taxon>Nymphalidae</taxon>
        <taxon>Satyrinae</taxon>
        <taxon>Satyrini</taxon>
        <taxon>Parargina</taxon>
        <taxon>Pararge</taxon>
    </lineage>
</organism>
<protein>
    <submittedName>
        <fullName evidence="2">Jg24398 protein</fullName>
    </submittedName>
</protein>
<dbReference type="Proteomes" id="UP000838756">
    <property type="component" value="Unassembled WGS sequence"/>
</dbReference>
<name>A0A8S4QX91_9NEOP</name>
<dbReference type="AlphaFoldDB" id="A0A8S4QX91"/>
<dbReference type="EMBL" id="CAKXAJ010021859">
    <property type="protein sequence ID" value="CAH2226703.1"/>
    <property type="molecule type" value="Genomic_DNA"/>
</dbReference>
<accession>A0A8S4QX91</accession>
<proteinExistence type="predicted"/>